<dbReference type="EMBL" id="LAZR01014674">
    <property type="protein sequence ID" value="KKM16443.1"/>
    <property type="molecule type" value="Genomic_DNA"/>
</dbReference>
<dbReference type="SUPFAM" id="SSF54523">
    <property type="entry name" value="Pili subunits"/>
    <property type="match status" value="1"/>
</dbReference>
<gene>
    <name evidence="2" type="ORF">LCGC14_1685830</name>
</gene>
<comment type="caution">
    <text evidence="2">The sequence shown here is derived from an EMBL/GenBank/DDBJ whole genome shotgun (WGS) entry which is preliminary data.</text>
</comment>
<dbReference type="Pfam" id="PF07963">
    <property type="entry name" value="N_methyl"/>
    <property type="match status" value="1"/>
</dbReference>
<dbReference type="Gene3D" id="3.30.700.10">
    <property type="entry name" value="Glycoprotein, Type 4 Pilin"/>
    <property type="match status" value="1"/>
</dbReference>
<dbReference type="AlphaFoldDB" id="A0A0F9K2U3"/>
<proteinExistence type="predicted"/>
<dbReference type="InterPro" id="IPR012902">
    <property type="entry name" value="N_methyl_site"/>
</dbReference>
<evidence type="ECO:0000256" key="1">
    <source>
        <dbReference type="SAM" id="Phobius"/>
    </source>
</evidence>
<organism evidence="2">
    <name type="scientific">marine sediment metagenome</name>
    <dbReference type="NCBI Taxonomy" id="412755"/>
    <lineage>
        <taxon>unclassified sequences</taxon>
        <taxon>metagenomes</taxon>
        <taxon>ecological metagenomes</taxon>
    </lineage>
</organism>
<evidence type="ECO:0008006" key="3">
    <source>
        <dbReference type="Google" id="ProtNLM"/>
    </source>
</evidence>
<keyword evidence="1" id="KW-0812">Transmembrane</keyword>
<feature type="non-terminal residue" evidence="2">
    <location>
        <position position="62"/>
    </location>
</feature>
<protein>
    <recommendedName>
        <fullName evidence="3">Type II secretion system protein GspG C-terminal domain-containing protein</fullName>
    </recommendedName>
</protein>
<reference evidence="2" key="1">
    <citation type="journal article" date="2015" name="Nature">
        <title>Complex archaea that bridge the gap between prokaryotes and eukaryotes.</title>
        <authorList>
            <person name="Spang A."/>
            <person name="Saw J.H."/>
            <person name="Jorgensen S.L."/>
            <person name="Zaremba-Niedzwiedzka K."/>
            <person name="Martijn J."/>
            <person name="Lind A.E."/>
            <person name="van Eijk R."/>
            <person name="Schleper C."/>
            <person name="Guy L."/>
            <person name="Ettema T.J."/>
        </authorList>
    </citation>
    <scope>NUCLEOTIDE SEQUENCE</scope>
</reference>
<evidence type="ECO:0000313" key="2">
    <source>
        <dbReference type="EMBL" id="KKM16443.1"/>
    </source>
</evidence>
<feature type="transmembrane region" description="Helical" evidence="1">
    <location>
        <begin position="34"/>
        <end position="55"/>
    </location>
</feature>
<accession>A0A0F9K2U3</accession>
<dbReference type="NCBIfam" id="TIGR02532">
    <property type="entry name" value="IV_pilin_GFxxxE"/>
    <property type="match status" value="1"/>
</dbReference>
<dbReference type="InterPro" id="IPR045584">
    <property type="entry name" value="Pilin-like"/>
</dbReference>
<keyword evidence="1" id="KW-0472">Membrane</keyword>
<sequence length="62" mass="6986">MIADDIRENTPGRTRQRAFTLVELPAVSRRKSRAFTLVELLIVIVIIGLLVTILMPTVGRVR</sequence>
<name>A0A0F9K2U3_9ZZZZ</name>
<keyword evidence="1" id="KW-1133">Transmembrane helix</keyword>